<feature type="transmembrane region" description="Helical" evidence="2">
    <location>
        <begin position="181"/>
        <end position="201"/>
    </location>
</feature>
<feature type="transmembrane region" description="Helical" evidence="2">
    <location>
        <begin position="152"/>
        <end position="175"/>
    </location>
</feature>
<organism evidence="3 4">
    <name type="scientific">Kosakonia sacchari</name>
    <dbReference type="NCBI Taxonomy" id="1158459"/>
    <lineage>
        <taxon>Bacteria</taxon>
        <taxon>Pseudomonadati</taxon>
        <taxon>Pseudomonadota</taxon>
        <taxon>Gammaproteobacteria</taxon>
        <taxon>Enterobacterales</taxon>
        <taxon>Enterobacteriaceae</taxon>
        <taxon>Kosakonia</taxon>
    </lineage>
</organism>
<dbReference type="GO" id="GO:0005886">
    <property type="term" value="C:plasma membrane"/>
    <property type="evidence" value="ECO:0007669"/>
    <property type="project" value="TreeGrafter"/>
</dbReference>
<feature type="transmembrane region" description="Helical" evidence="2">
    <location>
        <begin position="428"/>
        <end position="448"/>
    </location>
</feature>
<dbReference type="InterPro" id="IPR039672">
    <property type="entry name" value="MFS_2"/>
</dbReference>
<evidence type="ECO:0000313" key="4">
    <source>
        <dbReference type="Proteomes" id="UP000183569"/>
    </source>
</evidence>
<dbReference type="PANTHER" id="PTHR11328:SF24">
    <property type="entry name" value="MAJOR FACILITATOR SUPERFAMILY (MFS) PROFILE DOMAIN-CONTAINING PROTEIN"/>
    <property type="match status" value="1"/>
</dbReference>
<gene>
    <name evidence="3" type="ORF">SAMN02927897_01698</name>
</gene>
<dbReference type="Pfam" id="PF13347">
    <property type="entry name" value="MFS_2"/>
    <property type="match status" value="1"/>
</dbReference>
<dbReference type="InterPro" id="IPR036259">
    <property type="entry name" value="MFS_trans_sf"/>
</dbReference>
<feature type="transmembrane region" description="Helical" evidence="2">
    <location>
        <begin position="284"/>
        <end position="307"/>
    </location>
</feature>
<feature type="transmembrane region" description="Helical" evidence="2">
    <location>
        <begin position="341"/>
        <end position="363"/>
    </location>
</feature>
<dbReference type="CDD" id="cd17332">
    <property type="entry name" value="MFS_MelB_like"/>
    <property type="match status" value="1"/>
</dbReference>
<feature type="transmembrane region" description="Helical" evidence="2">
    <location>
        <begin position="384"/>
        <end position="408"/>
    </location>
</feature>
<feature type="transmembrane region" description="Helical" evidence="2">
    <location>
        <begin position="88"/>
        <end position="105"/>
    </location>
</feature>
<comment type="similarity">
    <text evidence="1">Belongs to the sodium:galactoside symporter (TC 2.A.2) family.</text>
</comment>
<dbReference type="AlphaFoldDB" id="A0A1G4XZV5"/>
<feature type="transmembrane region" description="Helical" evidence="2">
    <location>
        <begin position="314"/>
        <end position="335"/>
    </location>
</feature>
<feature type="transmembrane region" description="Helical" evidence="2">
    <location>
        <begin position="111"/>
        <end position="131"/>
    </location>
</feature>
<dbReference type="GO" id="GO:0015293">
    <property type="term" value="F:symporter activity"/>
    <property type="evidence" value="ECO:0007669"/>
    <property type="project" value="InterPro"/>
</dbReference>
<feature type="transmembrane region" description="Helical" evidence="2">
    <location>
        <begin position="21"/>
        <end position="41"/>
    </location>
</feature>
<feature type="transmembrane region" description="Helical" evidence="2">
    <location>
        <begin position="253"/>
        <end position="278"/>
    </location>
</feature>
<comment type="caution">
    <text evidence="3">The sequence shown here is derived from an EMBL/GenBank/DDBJ whole genome shotgun (WGS) entry which is preliminary data.</text>
</comment>
<dbReference type="Proteomes" id="UP000183569">
    <property type="component" value="Unassembled WGS sequence"/>
</dbReference>
<evidence type="ECO:0000313" key="3">
    <source>
        <dbReference type="EMBL" id="SCX46811.1"/>
    </source>
</evidence>
<name>A0A1G4XZV5_9ENTR</name>
<sequence length="518" mass="58201">MTRKNRKVTIPVSIGYGMTDIMGGGAFTVIGAWLLFYYTTFVGLSPIQAASIVAIARIVDAIVSLFMGSFTDHFYKNFLGKKFGRRRFFLLIGAPLMLVYILLWLNGMNFWFYLAVYLAFEIIAAMVLIPWETLPSEMTKDFNDRTKLSTCRMFLSASGTFLATFIPGVLIGWLGEKNADAYLINGVVFAVLFMVCVFISWKVSWEREITPEMMQEMEKKRQTGNAAQTLTGVIKLFKDYASTLKIRAFRKHLAIYLFSFTAKDIYNTVFVFFCVYCLHVSSSLAGTLLSMSIVGLPVTLVAGFAIIKYGPSRLYVFAYSMMLLCLGGFFLVYQFPTENKVVLLVILAGFYQVGRCVLEFTPWNVFPFIPDIDEMITRQRREGLFAAVMTFSRKTTVAIATFAVGLLLQSGGFVKGSLQQPQEAITTIVMLLFIGTAGLLLVAMWQALTFHLNKRTHRIFVDELDRLKANGNKQSVTPEARKVVEDLTGHRYDTLWSDATVDDAVISTAGLSKSYMPK</sequence>
<keyword evidence="2" id="KW-1133">Transmembrane helix</keyword>
<evidence type="ECO:0000256" key="2">
    <source>
        <dbReference type="SAM" id="Phobius"/>
    </source>
</evidence>
<dbReference type="RefSeq" id="WP_017457523.1">
    <property type="nucleotide sequence ID" value="NZ_FMUI01000004.1"/>
</dbReference>
<dbReference type="Gene3D" id="1.20.1250.20">
    <property type="entry name" value="MFS general substrate transporter like domains"/>
    <property type="match status" value="2"/>
</dbReference>
<dbReference type="GeneID" id="23845013"/>
<dbReference type="GO" id="GO:0008643">
    <property type="term" value="P:carbohydrate transport"/>
    <property type="evidence" value="ECO:0007669"/>
    <property type="project" value="InterPro"/>
</dbReference>
<dbReference type="SUPFAM" id="SSF103473">
    <property type="entry name" value="MFS general substrate transporter"/>
    <property type="match status" value="1"/>
</dbReference>
<feature type="transmembrane region" description="Helical" evidence="2">
    <location>
        <begin position="47"/>
        <end position="67"/>
    </location>
</feature>
<reference evidence="3 4" key="1">
    <citation type="submission" date="2016-10" db="EMBL/GenBank/DDBJ databases">
        <authorList>
            <person name="Varghese N."/>
            <person name="Submissions S."/>
        </authorList>
    </citation>
    <scope>NUCLEOTIDE SEQUENCE [LARGE SCALE GENOMIC DNA]</scope>
    <source>
        <strain evidence="3 4">CGMCC 1.12102</strain>
    </source>
</reference>
<protein>
    <submittedName>
        <fullName evidence="3">Oligogalacturonide transporter</fullName>
    </submittedName>
</protein>
<keyword evidence="2" id="KW-0472">Membrane</keyword>
<accession>A0A1G4XZV5</accession>
<dbReference type="PANTHER" id="PTHR11328">
    <property type="entry name" value="MAJOR FACILITATOR SUPERFAMILY DOMAIN-CONTAINING PROTEIN"/>
    <property type="match status" value="1"/>
</dbReference>
<evidence type="ECO:0000256" key="1">
    <source>
        <dbReference type="ARBA" id="ARBA00009617"/>
    </source>
</evidence>
<keyword evidence="2" id="KW-0812">Transmembrane</keyword>
<proteinExistence type="inferred from homology"/>
<dbReference type="EMBL" id="FMUI01000004">
    <property type="protein sequence ID" value="SCX46811.1"/>
    <property type="molecule type" value="Genomic_DNA"/>
</dbReference>